<reference evidence="2 3" key="1">
    <citation type="journal article" date="2012" name="Genome Biol.">
        <title>Genome and low-iron response of an oceanic diatom adapted to chronic iron limitation.</title>
        <authorList>
            <person name="Lommer M."/>
            <person name="Specht M."/>
            <person name="Roy A.S."/>
            <person name="Kraemer L."/>
            <person name="Andreson R."/>
            <person name="Gutowska M.A."/>
            <person name="Wolf J."/>
            <person name="Bergner S.V."/>
            <person name="Schilhabel M.B."/>
            <person name="Klostermeier U.C."/>
            <person name="Beiko R.G."/>
            <person name="Rosenstiel P."/>
            <person name="Hippler M."/>
            <person name="Laroche J."/>
        </authorList>
    </citation>
    <scope>NUCLEOTIDE SEQUENCE [LARGE SCALE GENOMIC DNA]</scope>
    <source>
        <strain evidence="2 3">CCMP1005</strain>
    </source>
</reference>
<feature type="compositionally biased region" description="Basic and acidic residues" evidence="1">
    <location>
        <begin position="326"/>
        <end position="342"/>
    </location>
</feature>
<evidence type="ECO:0000313" key="2">
    <source>
        <dbReference type="EMBL" id="EJK68412.1"/>
    </source>
</evidence>
<comment type="caution">
    <text evidence="2">The sequence shown here is derived from an EMBL/GenBank/DDBJ whole genome shotgun (WGS) entry which is preliminary data.</text>
</comment>
<dbReference type="AlphaFoldDB" id="K0TD30"/>
<dbReference type="Proteomes" id="UP000266841">
    <property type="component" value="Unassembled WGS sequence"/>
</dbReference>
<feature type="compositionally biased region" description="Polar residues" evidence="1">
    <location>
        <begin position="243"/>
        <end position="260"/>
    </location>
</feature>
<evidence type="ECO:0000313" key="3">
    <source>
        <dbReference type="Proteomes" id="UP000266841"/>
    </source>
</evidence>
<feature type="region of interest" description="Disordered" evidence="1">
    <location>
        <begin position="1"/>
        <end position="92"/>
    </location>
</feature>
<dbReference type="EMBL" id="AGNL01011386">
    <property type="protein sequence ID" value="EJK68412.1"/>
    <property type="molecule type" value="Genomic_DNA"/>
</dbReference>
<feature type="compositionally biased region" description="Basic residues" evidence="1">
    <location>
        <begin position="294"/>
        <end position="307"/>
    </location>
</feature>
<evidence type="ECO:0000256" key="1">
    <source>
        <dbReference type="SAM" id="MobiDB-lite"/>
    </source>
</evidence>
<name>K0TD30_THAOC</name>
<proteinExistence type="predicted"/>
<feature type="compositionally biased region" description="Basic and acidic residues" evidence="1">
    <location>
        <begin position="81"/>
        <end position="92"/>
    </location>
</feature>
<feature type="compositionally biased region" description="Low complexity" evidence="1">
    <location>
        <begin position="48"/>
        <end position="61"/>
    </location>
</feature>
<gene>
    <name evidence="2" type="ORF">THAOC_10411</name>
</gene>
<protein>
    <submittedName>
        <fullName evidence="2">Uncharacterized protein</fullName>
    </submittedName>
</protein>
<feature type="region of interest" description="Disordered" evidence="1">
    <location>
        <begin position="214"/>
        <end position="350"/>
    </location>
</feature>
<organism evidence="2 3">
    <name type="scientific">Thalassiosira oceanica</name>
    <name type="common">Marine diatom</name>
    <dbReference type="NCBI Taxonomy" id="159749"/>
    <lineage>
        <taxon>Eukaryota</taxon>
        <taxon>Sar</taxon>
        <taxon>Stramenopiles</taxon>
        <taxon>Ochrophyta</taxon>
        <taxon>Bacillariophyta</taxon>
        <taxon>Coscinodiscophyceae</taxon>
        <taxon>Thalassiosirophycidae</taxon>
        <taxon>Thalassiosirales</taxon>
        <taxon>Thalassiosiraceae</taxon>
        <taxon>Thalassiosira</taxon>
    </lineage>
</organism>
<accession>K0TD30</accession>
<keyword evidence="3" id="KW-1185">Reference proteome</keyword>
<sequence length="389" mass="42500">MVLLNRRFASRRRSRPDEATVSVQTGDHKYQKPNRLGGDPFEKLHCNAAAPAPVGPIGVSPRARNSQPMSPPTSPSPTRSILKEPSTKRSEDDVRLFAPVDFVKSRTGLSMSTSIKRKVSFGPDVKPGPKDACSSEMNAFLSSLLANIDNLGCSAERLNAGLMSLSVGMKECAGGASEESRDENIPETVGEFALANKPLQSSIIDDPIIADRTLNPEIPPIDTRDTRESTIPNHAGEREGATSRWSMVNSTRYDVGNSSDGIRVSGLRPSTNTPRETDDAEAFSSLDPTSKKSTPPKRSRFVMKKQRSVVEKNKSLSNRFSSKNRKPTEKTSDSTPVRDNKTGKRRKKGKMSNLVMTGLTRPLKKPMQIISGGIKSQLSPRMRLVLTAK</sequence>